<dbReference type="InterPro" id="IPR000086">
    <property type="entry name" value="NUDIX_hydrolase_dom"/>
</dbReference>
<evidence type="ECO:0000256" key="2">
    <source>
        <dbReference type="ARBA" id="ARBA00022801"/>
    </source>
</evidence>
<keyword evidence="3" id="KW-0460">Magnesium</keyword>
<dbReference type="PROSITE" id="PS51462">
    <property type="entry name" value="NUDIX"/>
    <property type="match status" value="1"/>
</dbReference>
<organism evidence="5 6">
    <name type="scientific">Erythrobacter ani</name>
    <dbReference type="NCBI Taxonomy" id="2827235"/>
    <lineage>
        <taxon>Bacteria</taxon>
        <taxon>Pseudomonadati</taxon>
        <taxon>Pseudomonadota</taxon>
        <taxon>Alphaproteobacteria</taxon>
        <taxon>Sphingomonadales</taxon>
        <taxon>Erythrobacteraceae</taxon>
        <taxon>Erythrobacter/Porphyrobacter group</taxon>
        <taxon>Erythrobacter</taxon>
    </lineage>
</organism>
<accession>A0ABS6SI50</accession>
<dbReference type="EMBL" id="JAGSPB010000001">
    <property type="protein sequence ID" value="MBV7264690.1"/>
    <property type="molecule type" value="Genomic_DNA"/>
</dbReference>
<protein>
    <submittedName>
        <fullName evidence="5">NUDIX domain-containing protein</fullName>
    </submittedName>
</protein>
<comment type="caution">
    <text evidence="5">The sequence shown here is derived from an EMBL/GenBank/DDBJ whole genome shotgun (WGS) entry which is preliminary data.</text>
</comment>
<dbReference type="Pfam" id="PF00293">
    <property type="entry name" value="NUDIX"/>
    <property type="match status" value="1"/>
</dbReference>
<dbReference type="PROSITE" id="PS00893">
    <property type="entry name" value="NUDIX_BOX"/>
    <property type="match status" value="1"/>
</dbReference>
<dbReference type="PANTHER" id="PTHR43046">
    <property type="entry name" value="GDP-MANNOSE MANNOSYL HYDROLASE"/>
    <property type="match status" value="1"/>
</dbReference>
<proteinExistence type="predicted"/>
<keyword evidence="2" id="KW-0378">Hydrolase</keyword>
<evidence type="ECO:0000259" key="4">
    <source>
        <dbReference type="PROSITE" id="PS51462"/>
    </source>
</evidence>
<feature type="domain" description="Nudix hydrolase" evidence="4">
    <location>
        <begin position="9"/>
        <end position="150"/>
    </location>
</feature>
<evidence type="ECO:0000313" key="5">
    <source>
        <dbReference type="EMBL" id="MBV7264690.1"/>
    </source>
</evidence>
<evidence type="ECO:0000313" key="6">
    <source>
        <dbReference type="Proteomes" id="UP000699975"/>
    </source>
</evidence>
<sequence>MADLPPVKRLRRSARIIVLDPQHRALMFRFDVPGRPPFWVTTGGECEPGESFESAARRELFEETGIHAKPGRQIARTNPEFVTVEGEPVQGDERYFVVHAAKAEIDTSHHTELEQKLMTRHRWFTLDELSDWHEALFPENLRDMIQKELAG</sequence>
<dbReference type="RefSeq" id="WP_218315239.1">
    <property type="nucleotide sequence ID" value="NZ_JAGSPB010000001.1"/>
</dbReference>
<keyword evidence="6" id="KW-1185">Reference proteome</keyword>
<evidence type="ECO:0000256" key="3">
    <source>
        <dbReference type="ARBA" id="ARBA00022842"/>
    </source>
</evidence>
<dbReference type="PANTHER" id="PTHR43046:SF12">
    <property type="entry name" value="GDP-MANNOSE MANNOSYL HYDROLASE"/>
    <property type="match status" value="1"/>
</dbReference>
<comment type="cofactor">
    <cofactor evidence="1">
        <name>Mg(2+)</name>
        <dbReference type="ChEBI" id="CHEBI:18420"/>
    </cofactor>
</comment>
<gene>
    <name evidence="5" type="ORF">KCG45_00690</name>
</gene>
<dbReference type="CDD" id="cd04685">
    <property type="entry name" value="NUDIX_Hydrolase"/>
    <property type="match status" value="1"/>
</dbReference>
<reference evidence="5 6" key="1">
    <citation type="submission" date="2021-04" db="EMBL/GenBank/DDBJ databases">
        <authorList>
            <person name="Pira H."/>
            <person name="Risdian C."/>
            <person name="Wink J."/>
        </authorList>
    </citation>
    <scope>NUCLEOTIDE SEQUENCE [LARGE SCALE GENOMIC DNA]</scope>
    <source>
        <strain evidence="5 6">WH131</strain>
    </source>
</reference>
<dbReference type="InterPro" id="IPR020084">
    <property type="entry name" value="NUDIX_hydrolase_CS"/>
</dbReference>
<dbReference type="Proteomes" id="UP000699975">
    <property type="component" value="Unassembled WGS sequence"/>
</dbReference>
<evidence type="ECO:0000256" key="1">
    <source>
        <dbReference type="ARBA" id="ARBA00001946"/>
    </source>
</evidence>
<name>A0ABS6SI50_9SPHN</name>